<gene>
    <name evidence="1" type="ORF">AKJ54_00670</name>
</gene>
<organism evidence="1 2">
    <name type="scientific">candidate division MSBL1 archaeon SCGC-AAA382K21</name>
    <dbReference type="NCBI Taxonomy" id="1698283"/>
    <lineage>
        <taxon>Archaea</taxon>
        <taxon>Methanobacteriati</taxon>
        <taxon>Methanobacteriota</taxon>
        <taxon>candidate division MSBL1</taxon>
    </lineage>
</organism>
<dbReference type="AlphaFoldDB" id="A0A133VL53"/>
<dbReference type="EMBL" id="LHYH01000010">
    <property type="protein sequence ID" value="KXB07151.1"/>
    <property type="molecule type" value="Genomic_DNA"/>
</dbReference>
<name>A0A133VL53_9EURY</name>
<protein>
    <submittedName>
        <fullName evidence="1">Uncharacterized protein</fullName>
    </submittedName>
</protein>
<proteinExistence type="predicted"/>
<reference evidence="1 2" key="1">
    <citation type="journal article" date="2016" name="Sci. Rep.">
        <title>Metabolic traits of an uncultured archaeal lineage -MSBL1- from brine pools of the Red Sea.</title>
        <authorList>
            <person name="Mwirichia R."/>
            <person name="Alam I."/>
            <person name="Rashid M."/>
            <person name="Vinu M."/>
            <person name="Ba-Alawi W."/>
            <person name="Anthony Kamau A."/>
            <person name="Kamanda Ngugi D."/>
            <person name="Goker M."/>
            <person name="Klenk H.P."/>
            <person name="Bajic V."/>
            <person name="Stingl U."/>
        </authorList>
    </citation>
    <scope>NUCLEOTIDE SEQUENCE [LARGE SCALE GENOMIC DNA]</scope>
    <source>
        <strain evidence="1">SCGC-AAA382K21</strain>
    </source>
</reference>
<evidence type="ECO:0000313" key="1">
    <source>
        <dbReference type="EMBL" id="KXB07151.1"/>
    </source>
</evidence>
<accession>A0A133VL53</accession>
<keyword evidence="2" id="KW-1185">Reference proteome</keyword>
<sequence length="142" mass="17608">MVVYEHENLDELKERGLKREERVFDKCRICGAIFESDYEFRSEKKKWVYNEESDKWIYITKKKPRYVPVPSKKQLQHQKEEHFRGWILLFFKHKEFWKLLRSLSSNMTELVITREYYRKNKAWLEAKAKKCERTRKAIELLK</sequence>
<dbReference type="Proteomes" id="UP000070504">
    <property type="component" value="Unassembled WGS sequence"/>
</dbReference>
<comment type="caution">
    <text evidence="1">The sequence shown here is derived from an EMBL/GenBank/DDBJ whole genome shotgun (WGS) entry which is preliminary data.</text>
</comment>
<evidence type="ECO:0000313" key="2">
    <source>
        <dbReference type="Proteomes" id="UP000070504"/>
    </source>
</evidence>